<evidence type="ECO:0000313" key="4">
    <source>
        <dbReference type="Proteomes" id="UP000789759"/>
    </source>
</evidence>
<dbReference type="InterPro" id="IPR036223">
    <property type="entry name" value="CAP_C_sf"/>
</dbReference>
<sequence>SDIDNLRILDYLNEFFAFIFDKMSEQQSSQGGIPGNATELPQSTEFLVGKLLSQRKFFTNKTSVVERLDSSSISSSSTVFLSHCEDIAYIVDSACTKIMIEECKNLSLTANDKIITSTIEIWKSQNVTLKHKLKKKLNTQVQTVQVDQCQNVNLQYEDPRNFHSVVWTNSDQVCLKVLENGEEKHVLSTGDSFEQPTTTEESVVQDTPSDKDPTKLNPYQYIVRLIDDKLVTEMLIRAEKGFPTTQREWDEWKVKNNITS</sequence>
<keyword evidence="4" id="KW-1185">Reference proteome</keyword>
<dbReference type="GO" id="GO:0003779">
    <property type="term" value="F:actin binding"/>
    <property type="evidence" value="ECO:0007669"/>
    <property type="project" value="InterPro"/>
</dbReference>
<feature type="domain" description="Adenylate cyclase-associated CAP C-terminal" evidence="2">
    <location>
        <begin position="57"/>
        <end position="179"/>
    </location>
</feature>
<gene>
    <name evidence="3" type="ORF">CPELLU_LOCUS12408</name>
</gene>
<dbReference type="Gene3D" id="2.160.20.70">
    <property type="match status" value="1"/>
</dbReference>
<protein>
    <submittedName>
        <fullName evidence="3">16769_t:CDS:1</fullName>
    </submittedName>
</protein>
<comment type="caution">
    <text evidence="3">The sequence shown here is derived from an EMBL/GenBank/DDBJ whole genome shotgun (WGS) entry which is preliminary data.</text>
</comment>
<dbReference type="Proteomes" id="UP000789759">
    <property type="component" value="Unassembled WGS sequence"/>
</dbReference>
<feature type="compositionally biased region" description="Polar residues" evidence="1">
    <location>
        <begin position="189"/>
        <end position="207"/>
    </location>
</feature>
<dbReference type="AlphaFoldDB" id="A0A9N9HY40"/>
<evidence type="ECO:0000313" key="3">
    <source>
        <dbReference type="EMBL" id="CAG8712507.1"/>
    </source>
</evidence>
<feature type="region of interest" description="Disordered" evidence="1">
    <location>
        <begin position="186"/>
        <end position="215"/>
    </location>
</feature>
<dbReference type="InterPro" id="IPR016098">
    <property type="entry name" value="CAP/MinC_C"/>
</dbReference>
<evidence type="ECO:0000259" key="2">
    <source>
        <dbReference type="Pfam" id="PF08603"/>
    </source>
</evidence>
<evidence type="ECO:0000256" key="1">
    <source>
        <dbReference type="SAM" id="MobiDB-lite"/>
    </source>
</evidence>
<dbReference type="SUPFAM" id="SSF69340">
    <property type="entry name" value="C-terminal domain of adenylylcyclase associated protein"/>
    <property type="match status" value="1"/>
</dbReference>
<dbReference type="InterPro" id="IPR013912">
    <property type="entry name" value="Adenylate_cyclase-assoc_CAP_C"/>
</dbReference>
<accession>A0A9N9HY40</accession>
<proteinExistence type="predicted"/>
<dbReference type="OrthoDB" id="2522835at2759"/>
<dbReference type="EMBL" id="CAJVQA010011963">
    <property type="protein sequence ID" value="CAG8712507.1"/>
    <property type="molecule type" value="Genomic_DNA"/>
</dbReference>
<feature type="non-terminal residue" evidence="3">
    <location>
        <position position="260"/>
    </location>
</feature>
<reference evidence="3" key="1">
    <citation type="submission" date="2021-06" db="EMBL/GenBank/DDBJ databases">
        <authorList>
            <person name="Kallberg Y."/>
            <person name="Tangrot J."/>
            <person name="Rosling A."/>
        </authorList>
    </citation>
    <scope>NUCLEOTIDE SEQUENCE</scope>
    <source>
        <strain evidence="3">FL966</strain>
    </source>
</reference>
<organism evidence="3 4">
    <name type="scientific">Cetraspora pellucida</name>
    <dbReference type="NCBI Taxonomy" id="1433469"/>
    <lineage>
        <taxon>Eukaryota</taxon>
        <taxon>Fungi</taxon>
        <taxon>Fungi incertae sedis</taxon>
        <taxon>Mucoromycota</taxon>
        <taxon>Glomeromycotina</taxon>
        <taxon>Glomeromycetes</taxon>
        <taxon>Diversisporales</taxon>
        <taxon>Gigasporaceae</taxon>
        <taxon>Cetraspora</taxon>
    </lineage>
</organism>
<name>A0A9N9HY40_9GLOM</name>
<dbReference type="Pfam" id="PF08603">
    <property type="entry name" value="CAP_C"/>
    <property type="match status" value="1"/>
</dbReference>
<dbReference type="GO" id="GO:0007010">
    <property type="term" value="P:cytoskeleton organization"/>
    <property type="evidence" value="ECO:0007669"/>
    <property type="project" value="InterPro"/>
</dbReference>